<evidence type="ECO:0000313" key="2">
    <source>
        <dbReference type="Proteomes" id="UP001251528"/>
    </source>
</evidence>
<feature type="non-terminal residue" evidence="1">
    <location>
        <position position="83"/>
    </location>
</feature>
<proteinExistence type="predicted"/>
<feature type="non-terminal residue" evidence="1">
    <location>
        <position position="1"/>
    </location>
</feature>
<organism evidence="1 2">
    <name type="scientific">Conoideocrella luteorostrata</name>
    <dbReference type="NCBI Taxonomy" id="1105319"/>
    <lineage>
        <taxon>Eukaryota</taxon>
        <taxon>Fungi</taxon>
        <taxon>Dikarya</taxon>
        <taxon>Ascomycota</taxon>
        <taxon>Pezizomycotina</taxon>
        <taxon>Sordariomycetes</taxon>
        <taxon>Hypocreomycetidae</taxon>
        <taxon>Hypocreales</taxon>
        <taxon>Clavicipitaceae</taxon>
        <taxon>Conoideocrella</taxon>
    </lineage>
</organism>
<protein>
    <submittedName>
        <fullName evidence="1">Uncharacterized protein</fullName>
    </submittedName>
</protein>
<sequence length="83" mass="8855">DRAKAVSETLSKSVPSSCSNDDDVTAAQGLFNQYCAMNSGTTSITGPQQPPGDMTYYITALPQYKSLRACAQSAMSYAIRAHN</sequence>
<reference evidence="1" key="1">
    <citation type="submission" date="2023-06" db="EMBL/GenBank/DDBJ databases">
        <title>Conoideocrella luteorostrata (Hypocreales: Clavicipitaceae), a potential biocontrol fungus for elongate hemlock scale in United States Christmas tree production areas.</title>
        <authorList>
            <person name="Barrett H."/>
            <person name="Lovett B."/>
            <person name="Macias A.M."/>
            <person name="Stajich J.E."/>
            <person name="Kasson M.T."/>
        </authorList>
    </citation>
    <scope>NUCLEOTIDE SEQUENCE</scope>
    <source>
        <strain evidence="1">ARSEF 14590</strain>
    </source>
</reference>
<name>A0AAJ0FTF0_9HYPO</name>
<dbReference type="Proteomes" id="UP001251528">
    <property type="component" value="Unassembled WGS sequence"/>
</dbReference>
<dbReference type="EMBL" id="JASWJB010000419">
    <property type="protein sequence ID" value="KAK2590593.1"/>
    <property type="molecule type" value="Genomic_DNA"/>
</dbReference>
<accession>A0AAJ0FTF0</accession>
<comment type="caution">
    <text evidence="1">The sequence shown here is derived from an EMBL/GenBank/DDBJ whole genome shotgun (WGS) entry which is preliminary data.</text>
</comment>
<gene>
    <name evidence="1" type="ORF">QQS21_011726</name>
</gene>
<evidence type="ECO:0000313" key="1">
    <source>
        <dbReference type="EMBL" id="KAK2590593.1"/>
    </source>
</evidence>
<keyword evidence="2" id="KW-1185">Reference proteome</keyword>
<dbReference type="AlphaFoldDB" id="A0AAJ0FTF0"/>